<reference evidence="1 2" key="1">
    <citation type="journal article" date="2023" name="Proc. Natl. Acad. Sci. U.S.A.">
        <title>A global phylogenomic analysis of the shiitake genus Lentinula.</title>
        <authorList>
            <person name="Sierra-Patev S."/>
            <person name="Min B."/>
            <person name="Naranjo-Ortiz M."/>
            <person name="Looney B."/>
            <person name="Konkel Z."/>
            <person name="Slot J.C."/>
            <person name="Sakamoto Y."/>
            <person name="Steenwyk J.L."/>
            <person name="Rokas A."/>
            <person name="Carro J."/>
            <person name="Camarero S."/>
            <person name="Ferreira P."/>
            <person name="Molpeceres G."/>
            <person name="Ruiz-Duenas F.J."/>
            <person name="Serrano A."/>
            <person name="Henrissat B."/>
            <person name="Drula E."/>
            <person name="Hughes K.W."/>
            <person name="Mata J.L."/>
            <person name="Ishikawa N.K."/>
            <person name="Vargas-Isla R."/>
            <person name="Ushijima S."/>
            <person name="Smith C.A."/>
            <person name="Donoghue J."/>
            <person name="Ahrendt S."/>
            <person name="Andreopoulos W."/>
            <person name="He G."/>
            <person name="LaButti K."/>
            <person name="Lipzen A."/>
            <person name="Ng V."/>
            <person name="Riley R."/>
            <person name="Sandor L."/>
            <person name="Barry K."/>
            <person name="Martinez A.T."/>
            <person name="Xiao Y."/>
            <person name="Gibbons J.G."/>
            <person name="Terashima K."/>
            <person name="Grigoriev I.V."/>
            <person name="Hibbett D."/>
        </authorList>
    </citation>
    <scope>NUCLEOTIDE SEQUENCE [LARGE SCALE GENOMIC DNA]</scope>
    <source>
        <strain evidence="1 2">TFB7810</strain>
    </source>
</reference>
<protein>
    <submittedName>
        <fullName evidence="1">Uncharacterized protein</fullName>
    </submittedName>
</protein>
<sequence>MAGIPMWESQLRPQTLPARVGFPPTFHIQTGTHPSQLTHRIAINGTSCRESPLSYTLPGNPTLAGNPNCPIPHLGIPTVLYLAWESHFSWESQLSYTSPGNPTLAGNPNCPIPCLGIPLQLGIPTVLYLTWESHLNWESQLSYTLPGNPTSAGNPNL</sequence>
<evidence type="ECO:0000313" key="1">
    <source>
        <dbReference type="EMBL" id="KAJ3741604.1"/>
    </source>
</evidence>
<accession>A0A9W8NVQ5</accession>
<comment type="caution">
    <text evidence="1">The sequence shown here is derived from an EMBL/GenBank/DDBJ whole genome shotgun (WGS) entry which is preliminary data.</text>
</comment>
<organism evidence="1 2">
    <name type="scientific">Lentinula detonsa</name>
    <dbReference type="NCBI Taxonomy" id="2804962"/>
    <lineage>
        <taxon>Eukaryota</taxon>
        <taxon>Fungi</taxon>
        <taxon>Dikarya</taxon>
        <taxon>Basidiomycota</taxon>
        <taxon>Agaricomycotina</taxon>
        <taxon>Agaricomycetes</taxon>
        <taxon>Agaricomycetidae</taxon>
        <taxon>Agaricales</taxon>
        <taxon>Marasmiineae</taxon>
        <taxon>Omphalotaceae</taxon>
        <taxon>Lentinula</taxon>
    </lineage>
</organism>
<gene>
    <name evidence="1" type="ORF">DFH05DRAFT_1462624</name>
</gene>
<dbReference type="AlphaFoldDB" id="A0A9W8NVQ5"/>
<evidence type="ECO:0000313" key="2">
    <source>
        <dbReference type="Proteomes" id="UP001142393"/>
    </source>
</evidence>
<dbReference type="Proteomes" id="UP001142393">
    <property type="component" value="Unassembled WGS sequence"/>
</dbReference>
<dbReference type="EMBL" id="JANVFU010000012">
    <property type="protein sequence ID" value="KAJ3741604.1"/>
    <property type="molecule type" value="Genomic_DNA"/>
</dbReference>
<name>A0A9W8NVQ5_9AGAR</name>
<keyword evidence="2" id="KW-1185">Reference proteome</keyword>
<proteinExistence type="predicted"/>